<accession>A0A5J4NC33</accession>
<feature type="region of interest" description="Disordered" evidence="1">
    <location>
        <begin position="168"/>
        <end position="221"/>
    </location>
</feature>
<organism evidence="3 4">
    <name type="scientific">Paragonimus westermani</name>
    <dbReference type="NCBI Taxonomy" id="34504"/>
    <lineage>
        <taxon>Eukaryota</taxon>
        <taxon>Metazoa</taxon>
        <taxon>Spiralia</taxon>
        <taxon>Lophotrochozoa</taxon>
        <taxon>Platyhelminthes</taxon>
        <taxon>Trematoda</taxon>
        <taxon>Digenea</taxon>
        <taxon>Plagiorchiida</taxon>
        <taxon>Troglotremata</taxon>
        <taxon>Troglotrematidae</taxon>
        <taxon>Paragonimus</taxon>
    </lineage>
</organism>
<comment type="caution">
    <text evidence="3">The sequence shown here is derived from an EMBL/GenBank/DDBJ whole genome shotgun (WGS) entry which is preliminary data.</text>
</comment>
<dbReference type="Pfam" id="PF21233">
    <property type="entry name" value="WHD_RIOX1"/>
    <property type="match status" value="1"/>
</dbReference>
<protein>
    <recommendedName>
        <fullName evidence="2">RIOX1/NO66-like C-terminal winged helix domain-containing protein</fullName>
    </recommendedName>
</protein>
<evidence type="ECO:0000313" key="4">
    <source>
        <dbReference type="Proteomes" id="UP000324629"/>
    </source>
</evidence>
<name>A0A5J4NC33_9TREM</name>
<dbReference type="Gene3D" id="3.90.930.40">
    <property type="match status" value="1"/>
</dbReference>
<evidence type="ECO:0000256" key="1">
    <source>
        <dbReference type="SAM" id="MobiDB-lite"/>
    </source>
</evidence>
<gene>
    <name evidence="3" type="ORF">DEA37_0004306</name>
</gene>
<dbReference type="AlphaFoldDB" id="A0A5J4NC33"/>
<proteinExistence type="predicted"/>
<evidence type="ECO:0000259" key="2">
    <source>
        <dbReference type="Pfam" id="PF21233"/>
    </source>
</evidence>
<evidence type="ECO:0000313" key="3">
    <source>
        <dbReference type="EMBL" id="KAA3673176.1"/>
    </source>
</evidence>
<dbReference type="EMBL" id="QNGE01004142">
    <property type="protein sequence ID" value="KAA3673176.1"/>
    <property type="molecule type" value="Genomic_DNA"/>
</dbReference>
<keyword evidence="4" id="KW-1185">Reference proteome</keyword>
<dbReference type="Proteomes" id="UP000324629">
    <property type="component" value="Unassembled WGS sequence"/>
</dbReference>
<feature type="non-terminal residue" evidence="3">
    <location>
        <position position="1"/>
    </location>
</feature>
<reference evidence="3 4" key="1">
    <citation type="journal article" date="2019" name="Gigascience">
        <title>Whole-genome sequence of the oriental lung fluke Paragonimus westermani.</title>
        <authorList>
            <person name="Oey H."/>
            <person name="Zakrzewski M."/>
            <person name="Narain K."/>
            <person name="Devi K.R."/>
            <person name="Agatsuma T."/>
            <person name="Nawaratna S."/>
            <person name="Gobert G.N."/>
            <person name="Jones M.K."/>
            <person name="Ragan M.A."/>
            <person name="McManus D.P."/>
            <person name="Krause L."/>
        </authorList>
    </citation>
    <scope>NUCLEOTIDE SEQUENCE [LARGE SCALE GENOMIC DNA]</scope>
    <source>
        <strain evidence="3 4">IND2009</strain>
    </source>
</reference>
<dbReference type="InterPro" id="IPR049043">
    <property type="entry name" value="WHD_RIOX1"/>
</dbReference>
<sequence>DELNCHIQKQGEHWIRTTNPTKVKELTIGVTGCVELEPNTEVRLVRWSAVRAVRTRISVGKDDYKSDIAPNEVEDTDSDRSSDVESIPAIAMYHSLSNTDVYKEREPEEMALSSKLLPALDMLSREFPNFVRIETLPLATLDDRMHVATHLYDSGLIITANPLPSLVESSVSEQMSNEENLEDTEDDLKTSSEGSDCDGGRSLDQWDPDEMEQFTSSSSDANADEYEHQASMTYNIHGNSSSDGEGHLTTTRFLSHSMNIGGKGVAKQSKGRSRTKRNTKMCCALKAN</sequence>
<feature type="domain" description="RIOX1/NO66-like C-terminal winged helix" evidence="2">
    <location>
        <begin position="90"/>
        <end position="163"/>
    </location>
</feature>